<feature type="compositionally biased region" description="Basic and acidic residues" evidence="1">
    <location>
        <begin position="75"/>
        <end position="97"/>
    </location>
</feature>
<dbReference type="AlphaFoldDB" id="A0A8H6N0G1"/>
<name>A0A8H6N0G1_9PEZI</name>
<feature type="compositionally biased region" description="Low complexity" evidence="1">
    <location>
        <begin position="37"/>
        <end position="50"/>
    </location>
</feature>
<keyword evidence="3" id="KW-1185">Reference proteome</keyword>
<proteinExistence type="predicted"/>
<evidence type="ECO:0000313" key="2">
    <source>
        <dbReference type="EMBL" id="KAF6814895.1"/>
    </source>
</evidence>
<comment type="caution">
    <text evidence="2">The sequence shown here is derived from an EMBL/GenBank/DDBJ whole genome shotgun (WGS) entry which is preliminary data.</text>
</comment>
<gene>
    <name evidence="2" type="ORF">CPLU01_14286</name>
</gene>
<reference evidence="2" key="1">
    <citation type="journal article" date="2020" name="Phytopathology">
        <title>Genome Sequence Resources of Colletotrichum truncatum, C. plurivorum, C. musicola, and C. sojae: Four Species Pathogenic to Soybean (Glycine max).</title>
        <authorList>
            <person name="Rogerio F."/>
            <person name="Boufleur T.R."/>
            <person name="Ciampi-Guillardi M."/>
            <person name="Sukno S.A."/>
            <person name="Thon M.R."/>
            <person name="Massola Junior N.S."/>
            <person name="Baroncelli R."/>
        </authorList>
    </citation>
    <scope>NUCLEOTIDE SEQUENCE</scope>
    <source>
        <strain evidence="2">LFN00145</strain>
    </source>
</reference>
<feature type="compositionally biased region" description="Polar residues" evidence="1">
    <location>
        <begin position="51"/>
        <end position="74"/>
    </location>
</feature>
<evidence type="ECO:0000313" key="3">
    <source>
        <dbReference type="Proteomes" id="UP000654918"/>
    </source>
</evidence>
<protein>
    <submittedName>
        <fullName evidence="2">Uncharacterized protein</fullName>
    </submittedName>
</protein>
<dbReference type="EMBL" id="WIGO01000370">
    <property type="protein sequence ID" value="KAF6814895.1"/>
    <property type="molecule type" value="Genomic_DNA"/>
</dbReference>
<dbReference type="Proteomes" id="UP000654918">
    <property type="component" value="Unassembled WGS sequence"/>
</dbReference>
<feature type="region of interest" description="Disordered" evidence="1">
    <location>
        <begin position="37"/>
        <end position="115"/>
    </location>
</feature>
<sequence length="115" mass="12388">MDAAVVGEAAPLIDPSPNALLVFGRLTFEKSFEAAAATGTATAGASHSTTITDISNESRTTSSTNPRTAAQPESKTPRKADDADDHGRERSVKKPETWDPSVTPSRFKWDRYPIR</sequence>
<organism evidence="2 3">
    <name type="scientific">Colletotrichum plurivorum</name>
    <dbReference type="NCBI Taxonomy" id="2175906"/>
    <lineage>
        <taxon>Eukaryota</taxon>
        <taxon>Fungi</taxon>
        <taxon>Dikarya</taxon>
        <taxon>Ascomycota</taxon>
        <taxon>Pezizomycotina</taxon>
        <taxon>Sordariomycetes</taxon>
        <taxon>Hypocreomycetidae</taxon>
        <taxon>Glomerellales</taxon>
        <taxon>Glomerellaceae</taxon>
        <taxon>Colletotrichum</taxon>
        <taxon>Colletotrichum orchidearum species complex</taxon>
    </lineage>
</organism>
<evidence type="ECO:0000256" key="1">
    <source>
        <dbReference type="SAM" id="MobiDB-lite"/>
    </source>
</evidence>
<accession>A0A8H6N0G1</accession>